<dbReference type="EMBL" id="CM007381">
    <property type="protein sequence ID" value="ONK79076.1"/>
    <property type="molecule type" value="Genomic_DNA"/>
</dbReference>
<feature type="compositionally biased region" description="Basic and acidic residues" evidence="5">
    <location>
        <begin position="1"/>
        <end position="11"/>
    </location>
</feature>
<comment type="cofactor">
    <cofactor evidence="4">
        <name>Mg(2+)</name>
        <dbReference type="ChEBI" id="CHEBI:18420"/>
    </cofactor>
    <text evidence="4">Binds 1 Mg(2+) ion per subunit.</text>
</comment>
<protein>
    <recommendedName>
        <fullName evidence="4">Vesicle-fusing ATPase</fullName>
        <ecNumber evidence="4">3.6.4.6</ecNumber>
    </recommendedName>
</protein>
<reference evidence="8" key="1">
    <citation type="journal article" date="2017" name="Nat. Commun.">
        <title>The asparagus genome sheds light on the origin and evolution of a young Y chromosome.</title>
        <authorList>
            <person name="Harkess A."/>
            <person name="Zhou J."/>
            <person name="Xu C."/>
            <person name="Bowers J.E."/>
            <person name="Van der Hulst R."/>
            <person name="Ayyampalayam S."/>
            <person name="Mercati F."/>
            <person name="Riccardi P."/>
            <person name="McKain M.R."/>
            <person name="Kakrana A."/>
            <person name="Tang H."/>
            <person name="Ray J."/>
            <person name="Groenendijk J."/>
            <person name="Arikit S."/>
            <person name="Mathioni S.M."/>
            <person name="Nakano M."/>
            <person name="Shan H."/>
            <person name="Telgmann-Rauber A."/>
            <person name="Kanno A."/>
            <person name="Yue Z."/>
            <person name="Chen H."/>
            <person name="Li W."/>
            <person name="Chen Y."/>
            <person name="Xu X."/>
            <person name="Zhang Y."/>
            <person name="Luo S."/>
            <person name="Chen H."/>
            <person name="Gao J."/>
            <person name="Mao Z."/>
            <person name="Pires J.C."/>
            <person name="Luo M."/>
            <person name="Kudrna D."/>
            <person name="Wing R.A."/>
            <person name="Meyers B.C."/>
            <person name="Yi K."/>
            <person name="Kong H."/>
            <person name="Lavrijsen P."/>
            <person name="Sunseri F."/>
            <person name="Falavigna A."/>
            <person name="Ye Y."/>
            <person name="Leebens-Mack J.H."/>
            <person name="Chen G."/>
        </authorList>
    </citation>
    <scope>NUCLEOTIDE SEQUENCE [LARGE SCALE GENOMIC DNA]</scope>
    <source>
        <strain evidence="8">cv. DH0086</strain>
    </source>
</reference>
<evidence type="ECO:0000256" key="5">
    <source>
        <dbReference type="SAM" id="MobiDB-lite"/>
    </source>
</evidence>
<keyword evidence="4" id="KW-0460">Magnesium</keyword>
<keyword evidence="3 4" id="KW-0067">ATP-binding</keyword>
<evidence type="ECO:0000256" key="4">
    <source>
        <dbReference type="RuleBase" id="RU367045"/>
    </source>
</evidence>
<dbReference type="InterPro" id="IPR029067">
    <property type="entry name" value="CDC48_domain_2-like_sf"/>
</dbReference>
<dbReference type="GO" id="GO:0005795">
    <property type="term" value="C:Golgi stack"/>
    <property type="evidence" value="ECO:0007669"/>
    <property type="project" value="TreeGrafter"/>
</dbReference>
<comment type="catalytic activity">
    <reaction evidence="4">
        <text>ATP + H2O = ADP + phosphate + H(+)</text>
        <dbReference type="Rhea" id="RHEA:13065"/>
        <dbReference type="ChEBI" id="CHEBI:15377"/>
        <dbReference type="ChEBI" id="CHEBI:15378"/>
        <dbReference type="ChEBI" id="CHEBI:30616"/>
        <dbReference type="ChEBI" id="CHEBI:43474"/>
        <dbReference type="ChEBI" id="CHEBI:456216"/>
        <dbReference type="EC" id="3.6.4.6"/>
    </reaction>
</comment>
<dbReference type="Gramene" id="ONK79076">
    <property type="protein sequence ID" value="ONK79076"/>
    <property type="gene ID" value="A4U43_C01F2650"/>
</dbReference>
<name>A0A5P1FL80_ASPOF</name>
<dbReference type="GO" id="GO:0046872">
    <property type="term" value="F:metal ion binding"/>
    <property type="evidence" value="ECO:0007669"/>
    <property type="project" value="UniProtKB-UniRule"/>
</dbReference>
<dbReference type="AlphaFoldDB" id="A0A5P1FL80"/>
<proteinExistence type="inferred from homology"/>
<gene>
    <name evidence="7" type="ORF">A4U43_C01F2650</name>
</gene>
<evidence type="ECO:0000256" key="2">
    <source>
        <dbReference type="ARBA" id="ARBA00022741"/>
    </source>
</evidence>
<evidence type="ECO:0000313" key="7">
    <source>
        <dbReference type="EMBL" id="ONK79076.1"/>
    </source>
</evidence>
<dbReference type="FunFam" id="3.10.330.10:FF:000007">
    <property type="entry name" value="Vesicle-fusing ATPase"/>
    <property type="match status" value="1"/>
</dbReference>
<dbReference type="GO" id="GO:0005524">
    <property type="term" value="F:ATP binding"/>
    <property type="evidence" value="ECO:0007669"/>
    <property type="project" value="UniProtKB-UniRule"/>
</dbReference>
<keyword evidence="4" id="KW-0378">Hydrolase</keyword>
<keyword evidence="4" id="KW-0963">Cytoplasm</keyword>
<comment type="subcellular location">
    <subcellularLocation>
        <location evidence="4">Cytoplasm</location>
    </subcellularLocation>
</comment>
<keyword evidence="2 4" id="KW-0547">Nucleotide-binding</keyword>
<keyword evidence="4" id="KW-0813">Transport</keyword>
<dbReference type="InterPro" id="IPR039812">
    <property type="entry name" value="Vesicle-fus_ATPase"/>
</dbReference>
<evidence type="ECO:0000313" key="8">
    <source>
        <dbReference type="Proteomes" id="UP000243459"/>
    </source>
</evidence>
<dbReference type="Gene3D" id="3.10.330.10">
    <property type="match status" value="1"/>
</dbReference>
<evidence type="ECO:0000259" key="6">
    <source>
        <dbReference type="Pfam" id="PF02933"/>
    </source>
</evidence>
<comment type="similarity">
    <text evidence="1 4">Belongs to the AAA ATPase family.</text>
</comment>
<dbReference type="GO" id="GO:0043001">
    <property type="term" value="P:Golgi to plasma membrane protein transport"/>
    <property type="evidence" value="ECO:0007669"/>
    <property type="project" value="TreeGrafter"/>
</dbReference>
<evidence type="ECO:0000256" key="1">
    <source>
        <dbReference type="ARBA" id="ARBA00006914"/>
    </source>
</evidence>
<dbReference type="GO" id="GO:0016887">
    <property type="term" value="F:ATP hydrolysis activity"/>
    <property type="evidence" value="ECO:0007669"/>
    <property type="project" value="InterPro"/>
</dbReference>
<keyword evidence="4" id="KW-0931">ER-Golgi transport</keyword>
<dbReference type="SUPFAM" id="SSF54585">
    <property type="entry name" value="Cdc48 domain 2-like"/>
    <property type="match status" value="1"/>
</dbReference>
<dbReference type="EC" id="3.6.4.6" evidence="4"/>
<accession>A0A5P1FL80</accession>
<dbReference type="GO" id="GO:0035494">
    <property type="term" value="P:SNARE complex disassembly"/>
    <property type="evidence" value="ECO:0007669"/>
    <property type="project" value="InterPro"/>
</dbReference>
<sequence>MDDVDDRRELAGQRSRPRGPHQLRLRLPQRSQKARFSGIRLRPCPSRRFPRPNNPTISFSSLLTERFILPDNFELALLSAELKFVKKANRSEEIDAVVVVQKLRKRFADQVVTVGQRVLFELCGTNYIFTVNQAMVEGADKSKGLERGSITPDTYIVFETIPNSGIKSRGSRQDGTGVHDSIVNQRLTKIDSVESLNNRATYWNDQSKGFVG</sequence>
<dbReference type="PANTHER" id="PTHR23078:SF3">
    <property type="entry name" value="VESICLE-FUSING ATPASE"/>
    <property type="match status" value="1"/>
</dbReference>
<keyword evidence="4" id="KW-0653">Protein transport</keyword>
<feature type="domain" description="CDC48" evidence="6">
    <location>
        <begin position="101"/>
        <end position="154"/>
    </location>
</feature>
<keyword evidence="8" id="KW-1185">Reference proteome</keyword>
<feature type="region of interest" description="Disordered" evidence="5">
    <location>
        <begin position="1"/>
        <end position="21"/>
    </location>
</feature>
<dbReference type="GO" id="GO:0006891">
    <property type="term" value="P:intra-Golgi vesicle-mediated transport"/>
    <property type="evidence" value="ECO:0007669"/>
    <property type="project" value="TreeGrafter"/>
</dbReference>
<evidence type="ECO:0000256" key="3">
    <source>
        <dbReference type="ARBA" id="ARBA00022840"/>
    </source>
</evidence>
<keyword evidence="4" id="KW-0479">Metal-binding</keyword>
<dbReference type="Proteomes" id="UP000243459">
    <property type="component" value="Chromosome 1"/>
</dbReference>
<dbReference type="Pfam" id="PF02933">
    <property type="entry name" value="CDC48_2"/>
    <property type="match status" value="1"/>
</dbReference>
<dbReference type="InterPro" id="IPR004201">
    <property type="entry name" value="Cdc48_dom2"/>
</dbReference>
<comment type="function">
    <text evidence="4">Required for vesicle-mediated transport. Catalyzes the fusion of transport vesicles within the Golgi cisternae. Is also required for transport from the endoplasmic reticulum to the Golgi stack. Seems to function as a fusion protein required for the delivery of cargo proteins to all compartments of the Golgi stack independent of vesicle origin.</text>
</comment>
<dbReference type="PANTHER" id="PTHR23078">
    <property type="entry name" value="VESICULAR-FUSION PROTEIN NSF"/>
    <property type="match status" value="1"/>
</dbReference>
<organism evidence="7 8">
    <name type="scientific">Asparagus officinalis</name>
    <name type="common">Garden asparagus</name>
    <dbReference type="NCBI Taxonomy" id="4686"/>
    <lineage>
        <taxon>Eukaryota</taxon>
        <taxon>Viridiplantae</taxon>
        <taxon>Streptophyta</taxon>
        <taxon>Embryophyta</taxon>
        <taxon>Tracheophyta</taxon>
        <taxon>Spermatophyta</taxon>
        <taxon>Magnoliopsida</taxon>
        <taxon>Liliopsida</taxon>
        <taxon>Asparagales</taxon>
        <taxon>Asparagaceae</taxon>
        <taxon>Asparagoideae</taxon>
        <taxon>Asparagus</taxon>
    </lineage>
</organism>